<evidence type="ECO:0000313" key="3">
    <source>
        <dbReference type="Proteomes" id="UP000004947"/>
    </source>
</evidence>
<dbReference type="Proteomes" id="UP000004947">
    <property type="component" value="Unassembled WGS sequence"/>
</dbReference>
<proteinExistence type="predicted"/>
<reference evidence="2 3" key="1">
    <citation type="journal article" date="2010" name="J. Bacteriol.">
        <title>Genome sequence of Lentisphaera araneosa HTCC2155T, the type species of the order Lentisphaerales in the phylum Lentisphaerae.</title>
        <authorList>
            <person name="Thrash J.C."/>
            <person name="Cho J.C."/>
            <person name="Vergin K.L."/>
            <person name="Morris R.M."/>
            <person name="Giovannoni S.J."/>
        </authorList>
    </citation>
    <scope>NUCLEOTIDE SEQUENCE [LARGE SCALE GENOMIC DNA]</scope>
    <source>
        <strain evidence="2 3">HTCC2155</strain>
    </source>
</reference>
<organism evidence="2 3">
    <name type="scientific">Lentisphaera araneosa HTCC2155</name>
    <dbReference type="NCBI Taxonomy" id="313628"/>
    <lineage>
        <taxon>Bacteria</taxon>
        <taxon>Pseudomonadati</taxon>
        <taxon>Lentisphaerota</taxon>
        <taxon>Lentisphaeria</taxon>
        <taxon>Lentisphaerales</taxon>
        <taxon>Lentisphaeraceae</taxon>
        <taxon>Lentisphaera</taxon>
    </lineage>
</organism>
<sequence>MKYLLLLIMAISSQVYAQEGAFRCNLDLRARILVFQFSKDFIAYDTHKGSFWKYWQASDKKPGVEFVGAVYNSGGHGPQPISHGEIIVERKTQDVWSLGAKEAQYVSYSPVRKTLTCKILRSDASSIKIIESPEFKQGRFYRNFLISGLKKGEKINLNKFEVSQNGSITLEVK</sequence>
<accession>A6DM06</accession>
<comment type="caution">
    <text evidence="2">The sequence shown here is derived from an EMBL/GenBank/DDBJ whole genome shotgun (WGS) entry which is preliminary data.</text>
</comment>
<dbReference type="AlphaFoldDB" id="A6DM06"/>
<dbReference type="EMBL" id="ABCK01000010">
    <property type="protein sequence ID" value="EDM27304.1"/>
    <property type="molecule type" value="Genomic_DNA"/>
</dbReference>
<dbReference type="RefSeq" id="WP_007278913.1">
    <property type="nucleotide sequence ID" value="NZ_ABCK01000010.1"/>
</dbReference>
<name>A6DM06_9BACT</name>
<evidence type="ECO:0000256" key="1">
    <source>
        <dbReference type="SAM" id="SignalP"/>
    </source>
</evidence>
<dbReference type="STRING" id="313628.LNTAR_21360"/>
<keyword evidence="3" id="KW-1185">Reference proteome</keyword>
<protein>
    <submittedName>
        <fullName evidence="2">Uncharacterized protein</fullName>
    </submittedName>
</protein>
<gene>
    <name evidence="2" type="ORF">LNTAR_21360</name>
</gene>
<feature type="signal peptide" evidence="1">
    <location>
        <begin position="1"/>
        <end position="17"/>
    </location>
</feature>
<feature type="chain" id="PRO_5002691230" evidence="1">
    <location>
        <begin position="18"/>
        <end position="173"/>
    </location>
</feature>
<evidence type="ECO:0000313" key="2">
    <source>
        <dbReference type="EMBL" id="EDM27304.1"/>
    </source>
</evidence>
<keyword evidence="1" id="KW-0732">Signal</keyword>